<dbReference type="EMBL" id="QGNW01002100">
    <property type="protein sequence ID" value="RVW25341.1"/>
    <property type="molecule type" value="Genomic_DNA"/>
</dbReference>
<dbReference type="InterPro" id="IPR038765">
    <property type="entry name" value="Papain-like_cys_pep_sf"/>
</dbReference>
<dbReference type="InterPro" id="IPR004332">
    <property type="entry name" value="Transposase_MuDR"/>
</dbReference>
<evidence type="ECO:0000313" key="2">
    <source>
        <dbReference type="EMBL" id="RVW25341.1"/>
    </source>
</evidence>
<name>A0A438CQ47_VITVI</name>
<evidence type="ECO:0000259" key="1">
    <source>
        <dbReference type="Pfam" id="PF03108"/>
    </source>
</evidence>
<proteinExistence type="predicted"/>
<dbReference type="Pfam" id="PF03108">
    <property type="entry name" value="DBD_Tnp_Mut"/>
    <property type="match status" value="1"/>
</dbReference>
<protein>
    <recommendedName>
        <fullName evidence="1">Transposase MuDR plant domain-containing protein</fullName>
    </recommendedName>
</protein>
<accession>A0A438CQ47</accession>
<sequence length="516" mass="58224">MGVRVRVIESSKHLEFTLLPLHDDAAILKMFRFNEMFCRVYVSSSSEVAEACISPTSAPTPIVGSKSAHILSSGGDPPIDIYNDSLTIESYGFSQRCVESNILERDLRRFENSIMGSGHTFPNATEFRDAVYLMSIAGRFHYCFKNNSTKHMTVVCTVNECPWNVTARAVGESNIVQVHTFQNRHNHSLEDVATCQPLVRSNHASLLIDDVIRSTPDYQPCQICTTTAPYIAVVTVNAPFNIYWCKIFPNSNFTPKDVREVLSISDNGIDILVYNRHGTPNHTYNIQILEDNMRDLPIGEEFKKSFLIFTCAFILAPNSKQEEDGIRDYRNSHPTYIRGCVLFLQVIQPKEPVVDNNAPSYEAQAHIPITPPSYGKKNRCNKNTFWPAKGHHYSKGGGSNPVIPTPWRRYKHTPKRLVKSAAICKSPFISQCLRLFPKISHQERLVADYALAEDGESSEILCDMHGAYITRDELCSLNGGYWVNSVIIGVVYRMLNAKQAIPQCAYYFDPSFSMRP</sequence>
<feature type="domain" description="Transposase MuDR plant" evidence="1">
    <location>
        <begin position="114"/>
        <end position="172"/>
    </location>
</feature>
<gene>
    <name evidence="2" type="ORF">CK203_106800</name>
</gene>
<dbReference type="SUPFAM" id="SSF54001">
    <property type="entry name" value="Cysteine proteinases"/>
    <property type="match status" value="1"/>
</dbReference>
<reference evidence="2 3" key="1">
    <citation type="journal article" date="2018" name="PLoS Genet.">
        <title>Population sequencing reveals clonal diversity and ancestral inbreeding in the grapevine cultivar Chardonnay.</title>
        <authorList>
            <person name="Roach M.J."/>
            <person name="Johnson D.L."/>
            <person name="Bohlmann J."/>
            <person name="van Vuuren H.J."/>
            <person name="Jones S.J."/>
            <person name="Pretorius I.S."/>
            <person name="Schmidt S.A."/>
            <person name="Borneman A.R."/>
        </authorList>
    </citation>
    <scope>NUCLEOTIDE SEQUENCE [LARGE SCALE GENOMIC DNA]</scope>
    <source>
        <strain evidence="3">cv. Chardonnay</strain>
        <tissue evidence="2">Leaf</tissue>
    </source>
</reference>
<dbReference type="Proteomes" id="UP000288805">
    <property type="component" value="Unassembled WGS sequence"/>
</dbReference>
<organism evidence="2 3">
    <name type="scientific">Vitis vinifera</name>
    <name type="common">Grape</name>
    <dbReference type="NCBI Taxonomy" id="29760"/>
    <lineage>
        <taxon>Eukaryota</taxon>
        <taxon>Viridiplantae</taxon>
        <taxon>Streptophyta</taxon>
        <taxon>Embryophyta</taxon>
        <taxon>Tracheophyta</taxon>
        <taxon>Spermatophyta</taxon>
        <taxon>Magnoliopsida</taxon>
        <taxon>eudicotyledons</taxon>
        <taxon>Gunneridae</taxon>
        <taxon>Pentapetalae</taxon>
        <taxon>rosids</taxon>
        <taxon>Vitales</taxon>
        <taxon>Vitaceae</taxon>
        <taxon>Viteae</taxon>
        <taxon>Vitis</taxon>
    </lineage>
</organism>
<evidence type="ECO:0000313" key="3">
    <source>
        <dbReference type="Proteomes" id="UP000288805"/>
    </source>
</evidence>
<comment type="caution">
    <text evidence="2">The sequence shown here is derived from an EMBL/GenBank/DDBJ whole genome shotgun (WGS) entry which is preliminary data.</text>
</comment>
<dbReference type="AlphaFoldDB" id="A0A438CQ47"/>